<protein>
    <submittedName>
        <fullName evidence="1">Uncharacterized protein</fullName>
    </submittedName>
</protein>
<dbReference type="EMBL" id="LR796625">
    <property type="protein sequence ID" value="CAB4155321.1"/>
    <property type="molecule type" value="Genomic_DNA"/>
</dbReference>
<reference evidence="1" key="1">
    <citation type="submission" date="2020-04" db="EMBL/GenBank/DDBJ databases">
        <authorList>
            <person name="Chiriac C."/>
            <person name="Salcher M."/>
            <person name="Ghai R."/>
            <person name="Kavagutti S V."/>
        </authorList>
    </citation>
    <scope>NUCLEOTIDE SEQUENCE</scope>
</reference>
<dbReference type="EMBL" id="LR796859">
    <property type="protein sequence ID" value="CAB4170635.1"/>
    <property type="molecule type" value="Genomic_DNA"/>
</dbReference>
<evidence type="ECO:0000313" key="1">
    <source>
        <dbReference type="EMBL" id="CAB4155321.1"/>
    </source>
</evidence>
<proteinExistence type="predicted"/>
<evidence type="ECO:0000313" key="2">
    <source>
        <dbReference type="EMBL" id="CAB4170635.1"/>
    </source>
</evidence>
<evidence type="ECO:0000313" key="3">
    <source>
        <dbReference type="EMBL" id="CAB4198519.1"/>
    </source>
</evidence>
<sequence>MKGRLIKTGKLYALEVDDIIATTDNYLSTKLEHLYRLSFKNCEAIELGYDLDELAKADADLRYNQPGEEDLWLTRVTGIEYGFNLALEILGNKKFSEDDVLKVVTHVLNELVLVDGFDKQYLFPESIYQETTTKCKSLQQTEWDVEIEMICPHPMDTYRCGLQYGCDEGGCNHPEQVPYLDADGCLILKRI</sequence>
<gene>
    <name evidence="3" type="ORF">UFOVP1307_130</name>
    <name evidence="1" type="ORF">UFOVP651_216</name>
    <name evidence="2" type="ORF">UFOVP902_72</name>
</gene>
<name>A0A6J5NCR2_9CAUD</name>
<organism evidence="1">
    <name type="scientific">uncultured Caudovirales phage</name>
    <dbReference type="NCBI Taxonomy" id="2100421"/>
    <lineage>
        <taxon>Viruses</taxon>
        <taxon>Duplodnaviria</taxon>
        <taxon>Heunggongvirae</taxon>
        <taxon>Uroviricota</taxon>
        <taxon>Caudoviricetes</taxon>
        <taxon>Peduoviridae</taxon>
        <taxon>Maltschvirus</taxon>
        <taxon>Maltschvirus maltsch</taxon>
    </lineage>
</organism>
<accession>A0A6J5NCR2</accession>
<dbReference type="EMBL" id="LR797270">
    <property type="protein sequence ID" value="CAB4198519.1"/>
    <property type="molecule type" value="Genomic_DNA"/>
</dbReference>